<dbReference type="Proteomes" id="UP000215914">
    <property type="component" value="Unassembled WGS sequence"/>
</dbReference>
<evidence type="ECO:0000313" key="2">
    <source>
        <dbReference type="Proteomes" id="UP000215914"/>
    </source>
</evidence>
<name>A0A9K3IE61_HELAN</name>
<reference evidence="1" key="1">
    <citation type="journal article" date="2017" name="Nature">
        <title>The sunflower genome provides insights into oil metabolism, flowering and Asterid evolution.</title>
        <authorList>
            <person name="Badouin H."/>
            <person name="Gouzy J."/>
            <person name="Grassa C.J."/>
            <person name="Murat F."/>
            <person name="Staton S.E."/>
            <person name="Cottret L."/>
            <person name="Lelandais-Briere C."/>
            <person name="Owens G.L."/>
            <person name="Carrere S."/>
            <person name="Mayjonade B."/>
            <person name="Legrand L."/>
            <person name="Gill N."/>
            <person name="Kane N.C."/>
            <person name="Bowers J.E."/>
            <person name="Hubner S."/>
            <person name="Bellec A."/>
            <person name="Berard A."/>
            <person name="Berges H."/>
            <person name="Blanchet N."/>
            <person name="Boniface M.C."/>
            <person name="Brunel D."/>
            <person name="Catrice O."/>
            <person name="Chaidir N."/>
            <person name="Claudel C."/>
            <person name="Donnadieu C."/>
            <person name="Faraut T."/>
            <person name="Fievet G."/>
            <person name="Helmstetter N."/>
            <person name="King M."/>
            <person name="Knapp S.J."/>
            <person name="Lai Z."/>
            <person name="Le Paslier M.C."/>
            <person name="Lippi Y."/>
            <person name="Lorenzon L."/>
            <person name="Mandel J.R."/>
            <person name="Marage G."/>
            <person name="Marchand G."/>
            <person name="Marquand E."/>
            <person name="Bret-Mestries E."/>
            <person name="Morien E."/>
            <person name="Nambeesan S."/>
            <person name="Nguyen T."/>
            <person name="Pegot-Espagnet P."/>
            <person name="Pouilly N."/>
            <person name="Raftis F."/>
            <person name="Sallet E."/>
            <person name="Schiex T."/>
            <person name="Thomas J."/>
            <person name="Vandecasteele C."/>
            <person name="Vares D."/>
            <person name="Vear F."/>
            <person name="Vautrin S."/>
            <person name="Crespi M."/>
            <person name="Mangin B."/>
            <person name="Burke J.M."/>
            <person name="Salse J."/>
            <person name="Munos S."/>
            <person name="Vincourt P."/>
            <person name="Rieseberg L.H."/>
            <person name="Langlade N.B."/>
        </authorList>
    </citation>
    <scope>NUCLEOTIDE SEQUENCE</scope>
    <source>
        <tissue evidence="1">Leaves</tissue>
    </source>
</reference>
<sequence>MFEFVISRQFGFPNNMWNDKTDITGVEIDKLVENIMCRFFFFFLFLRLCLIIKARTRE</sequence>
<comment type="caution">
    <text evidence="1">The sequence shown here is derived from an EMBL/GenBank/DDBJ whole genome shotgun (WGS) entry which is preliminary data.</text>
</comment>
<keyword evidence="2" id="KW-1185">Reference proteome</keyword>
<organism evidence="1 2">
    <name type="scientific">Helianthus annuus</name>
    <name type="common">Common sunflower</name>
    <dbReference type="NCBI Taxonomy" id="4232"/>
    <lineage>
        <taxon>Eukaryota</taxon>
        <taxon>Viridiplantae</taxon>
        <taxon>Streptophyta</taxon>
        <taxon>Embryophyta</taxon>
        <taxon>Tracheophyta</taxon>
        <taxon>Spermatophyta</taxon>
        <taxon>Magnoliopsida</taxon>
        <taxon>eudicotyledons</taxon>
        <taxon>Gunneridae</taxon>
        <taxon>Pentapetalae</taxon>
        <taxon>asterids</taxon>
        <taxon>campanulids</taxon>
        <taxon>Asterales</taxon>
        <taxon>Asteraceae</taxon>
        <taxon>Asteroideae</taxon>
        <taxon>Heliantheae alliance</taxon>
        <taxon>Heliantheae</taxon>
        <taxon>Helianthus</taxon>
    </lineage>
</organism>
<protein>
    <submittedName>
        <fullName evidence="1">Uncharacterized protein</fullName>
    </submittedName>
</protein>
<reference evidence="1" key="2">
    <citation type="submission" date="2020-06" db="EMBL/GenBank/DDBJ databases">
        <title>Helianthus annuus Genome sequencing and assembly Release 2.</title>
        <authorList>
            <person name="Gouzy J."/>
            <person name="Langlade N."/>
            <person name="Munos S."/>
        </authorList>
    </citation>
    <scope>NUCLEOTIDE SEQUENCE</scope>
    <source>
        <tissue evidence="1">Leaves</tissue>
    </source>
</reference>
<dbReference type="Gramene" id="mRNA:HanXRQr2_Chr08g0334781">
    <property type="protein sequence ID" value="mRNA:HanXRQr2_Chr08g0334781"/>
    <property type="gene ID" value="HanXRQr2_Chr08g0334781"/>
</dbReference>
<dbReference type="EMBL" id="MNCJ02000323">
    <property type="protein sequence ID" value="KAF5795012.1"/>
    <property type="molecule type" value="Genomic_DNA"/>
</dbReference>
<dbReference type="AlphaFoldDB" id="A0A9K3IE61"/>
<proteinExistence type="predicted"/>
<evidence type="ECO:0000313" key="1">
    <source>
        <dbReference type="EMBL" id="KAF5795012.1"/>
    </source>
</evidence>
<gene>
    <name evidence="1" type="ORF">HanXRQr2_Chr08g0334781</name>
</gene>
<accession>A0A9K3IE61</accession>